<evidence type="ECO:0000256" key="1">
    <source>
        <dbReference type="ARBA" id="ARBA00022605"/>
    </source>
</evidence>
<dbReference type="GO" id="GO:0043874">
    <property type="term" value="F:acireductone synthase activity"/>
    <property type="evidence" value="ECO:0007669"/>
    <property type="project" value="InterPro"/>
</dbReference>
<evidence type="ECO:0000256" key="2">
    <source>
        <dbReference type="ARBA" id="ARBA00022801"/>
    </source>
</evidence>
<dbReference type="Proteomes" id="UP000594260">
    <property type="component" value="Unplaced"/>
</dbReference>
<organism evidence="5 6">
    <name type="scientific">Varroa destructor</name>
    <name type="common">Honeybee mite</name>
    <dbReference type="NCBI Taxonomy" id="109461"/>
    <lineage>
        <taxon>Eukaryota</taxon>
        <taxon>Metazoa</taxon>
        <taxon>Ecdysozoa</taxon>
        <taxon>Arthropoda</taxon>
        <taxon>Chelicerata</taxon>
        <taxon>Arachnida</taxon>
        <taxon>Acari</taxon>
        <taxon>Parasitiformes</taxon>
        <taxon>Mesostigmata</taxon>
        <taxon>Gamasina</taxon>
        <taxon>Dermanyssoidea</taxon>
        <taxon>Varroidae</taxon>
        <taxon>Varroa</taxon>
    </lineage>
</organism>
<dbReference type="InterPro" id="IPR036412">
    <property type="entry name" value="HAD-like_sf"/>
</dbReference>
<evidence type="ECO:0000256" key="3">
    <source>
        <dbReference type="ARBA" id="ARBA00023167"/>
    </source>
</evidence>
<keyword evidence="1" id="KW-0028">Amino-acid biosynthesis</keyword>
<dbReference type="SFLD" id="SFLDF00044">
    <property type="entry name" value="enolase-phosphatase"/>
    <property type="match status" value="1"/>
</dbReference>
<dbReference type="KEGG" id="vde:111246392"/>
<feature type="region of interest" description="Disordered" evidence="4">
    <location>
        <begin position="1"/>
        <end position="20"/>
    </location>
</feature>
<dbReference type="CTD" id="40630"/>
<dbReference type="SFLD" id="SFLDG01129">
    <property type="entry name" value="C1.5:_HAD__Beta-PGM__Phosphata"/>
    <property type="match status" value="1"/>
</dbReference>
<dbReference type="AlphaFoldDB" id="A0A7M7JK50"/>
<dbReference type="GO" id="GO:0019509">
    <property type="term" value="P:L-methionine salvage from methylthioadenosine"/>
    <property type="evidence" value="ECO:0007669"/>
    <property type="project" value="InterPro"/>
</dbReference>
<evidence type="ECO:0000256" key="4">
    <source>
        <dbReference type="SAM" id="MobiDB-lite"/>
    </source>
</evidence>
<dbReference type="OMA" id="LQGMVWE"/>
<evidence type="ECO:0000313" key="5">
    <source>
        <dbReference type="EnsemblMetazoa" id="XP_022651639"/>
    </source>
</evidence>
<dbReference type="PANTHER" id="PTHR20371:SF1">
    <property type="entry name" value="ENOLASE-PHOSPHATASE E1"/>
    <property type="match status" value="1"/>
</dbReference>
<dbReference type="InterPro" id="IPR023214">
    <property type="entry name" value="HAD_sf"/>
</dbReference>
<sequence>MIATAAAAVEKRPTATQSLNRRVESRYYRRRVVNRKQNEREGHKQPFKSFTLLTRSKMEESAVKYILLDIEGTVLPISFVKDILFAYVREHLEKFLEESWLGSDVQQAIEDIQEFSKTNPESPLVDKTDKKSVIKNVFWQMDRDLKTAGLKTLQGLIWFAGYQKHELVANLYEDVYPALKKWNEKGIKIGIYSSGSIFAQRLLFEHTQYGSLLDILDSFHDLTTAGSKSQPSSYTAIAKRISCPVKHVLFLTDVYEEYIAARTAGMQAAVVFRSGNKLLSKEEKQDVKLISTFEAIAFC</sequence>
<dbReference type="SFLD" id="SFLDG01133">
    <property type="entry name" value="C1.5.4:_Enolase-phosphatase_Li"/>
    <property type="match status" value="1"/>
</dbReference>
<keyword evidence="3" id="KW-0486">Methionine biosynthesis</keyword>
<dbReference type="Gene3D" id="1.10.720.60">
    <property type="match status" value="1"/>
</dbReference>
<proteinExistence type="predicted"/>
<evidence type="ECO:0008006" key="7">
    <source>
        <dbReference type="Google" id="ProtNLM"/>
    </source>
</evidence>
<keyword evidence="6" id="KW-1185">Reference proteome</keyword>
<evidence type="ECO:0000313" key="6">
    <source>
        <dbReference type="Proteomes" id="UP000594260"/>
    </source>
</evidence>
<dbReference type="Pfam" id="PF00702">
    <property type="entry name" value="Hydrolase"/>
    <property type="match status" value="1"/>
</dbReference>
<dbReference type="OrthoDB" id="272500at2759"/>
<dbReference type="RefSeq" id="XP_022651639.1">
    <property type="nucleotide sequence ID" value="XM_022795904.1"/>
</dbReference>
<dbReference type="NCBIfam" id="TIGR01549">
    <property type="entry name" value="HAD-SF-IA-v1"/>
    <property type="match status" value="1"/>
</dbReference>
<keyword evidence="2" id="KW-0378">Hydrolase</keyword>
<accession>A0A7M7JK50</accession>
<dbReference type="CDD" id="cd01629">
    <property type="entry name" value="HAD_EP"/>
    <property type="match status" value="1"/>
</dbReference>
<dbReference type="GeneID" id="111246392"/>
<dbReference type="SUPFAM" id="SSF56784">
    <property type="entry name" value="HAD-like"/>
    <property type="match status" value="1"/>
</dbReference>
<dbReference type="InterPro" id="IPR023943">
    <property type="entry name" value="Enolase-ppase_E1"/>
</dbReference>
<dbReference type="FunCoup" id="A0A7M7JK50">
    <property type="interactions" value="1872"/>
</dbReference>
<dbReference type="Gene3D" id="3.40.50.1000">
    <property type="entry name" value="HAD superfamily/HAD-like"/>
    <property type="match status" value="1"/>
</dbReference>
<name>A0A7M7JK50_VARDE</name>
<dbReference type="NCBIfam" id="TIGR01691">
    <property type="entry name" value="enolase-ppase"/>
    <property type="match status" value="1"/>
</dbReference>
<dbReference type="PANTHER" id="PTHR20371">
    <property type="entry name" value="ENOLASE-PHOSPHATASE E1"/>
    <property type="match status" value="1"/>
</dbReference>
<dbReference type="SFLD" id="SFLDS00003">
    <property type="entry name" value="Haloacid_Dehalogenase"/>
    <property type="match status" value="1"/>
</dbReference>
<protein>
    <recommendedName>
        <fullName evidence="7">Enolase-phosphatase E1</fullName>
    </recommendedName>
</protein>
<dbReference type="InterPro" id="IPR006439">
    <property type="entry name" value="HAD-SF_hydro_IA"/>
</dbReference>
<dbReference type="InParanoid" id="A0A7M7JK50"/>
<reference evidence="5" key="1">
    <citation type="submission" date="2021-01" db="UniProtKB">
        <authorList>
            <consortium name="EnsemblMetazoa"/>
        </authorList>
    </citation>
    <scope>IDENTIFICATION</scope>
</reference>
<dbReference type="GO" id="GO:0000287">
    <property type="term" value="F:magnesium ion binding"/>
    <property type="evidence" value="ECO:0007669"/>
    <property type="project" value="InterPro"/>
</dbReference>
<dbReference type="EnsemblMetazoa" id="XM_022795904">
    <property type="protein sequence ID" value="XP_022651639"/>
    <property type="gene ID" value="LOC111246392"/>
</dbReference>